<dbReference type="Proteomes" id="UP000246744">
    <property type="component" value="Unassembled WGS sequence"/>
</dbReference>
<dbReference type="EC" id="2.1.1.197" evidence="3 8"/>
<dbReference type="HAMAP" id="MF_00835">
    <property type="entry name" value="BioC"/>
    <property type="match status" value="1"/>
</dbReference>
<dbReference type="NCBIfam" id="NF007610">
    <property type="entry name" value="PRK10258.1"/>
    <property type="match status" value="1"/>
</dbReference>
<dbReference type="GO" id="GO:0010340">
    <property type="term" value="F:carboxyl-O-methyltransferase activity"/>
    <property type="evidence" value="ECO:0007669"/>
    <property type="project" value="UniProtKB-UniRule"/>
</dbReference>
<accession>A0A317PWZ7</accession>
<dbReference type="AlphaFoldDB" id="A0A317PWZ7"/>
<dbReference type="PANTHER" id="PTHR43591">
    <property type="entry name" value="METHYLTRANSFERASE"/>
    <property type="match status" value="1"/>
</dbReference>
<dbReference type="InterPro" id="IPR029063">
    <property type="entry name" value="SAM-dependent_MTases_sf"/>
</dbReference>
<evidence type="ECO:0000256" key="5">
    <source>
        <dbReference type="ARBA" id="ARBA00022679"/>
    </source>
</evidence>
<keyword evidence="6 8" id="KW-0949">S-adenosyl-L-methionine</keyword>
<dbReference type="InterPro" id="IPR013216">
    <property type="entry name" value="Methyltransf_11"/>
</dbReference>
<comment type="catalytic activity">
    <reaction evidence="1 8">
        <text>malonyl-[ACP] + S-adenosyl-L-methionine = malonyl-[ACP] methyl ester + S-adenosyl-L-homocysteine</text>
        <dbReference type="Rhea" id="RHEA:17105"/>
        <dbReference type="Rhea" id="RHEA-COMP:9623"/>
        <dbReference type="Rhea" id="RHEA-COMP:9954"/>
        <dbReference type="ChEBI" id="CHEBI:57856"/>
        <dbReference type="ChEBI" id="CHEBI:59789"/>
        <dbReference type="ChEBI" id="CHEBI:78449"/>
        <dbReference type="ChEBI" id="CHEBI:78845"/>
        <dbReference type="EC" id="2.1.1.197"/>
    </reaction>
</comment>
<evidence type="ECO:0000313" key="10">
    <source>
        <dbReference type="EMBL" id="PWW05007.1"/>
    </source>
</evidence>
<organism evidence="10 11">
    <name type="scientific">Mangrovibacter plantisponsor</name>
    <dbReference type="NCBI Taxonomy" id="451513"/>
    <lineage>
        <taxon>Bacteria</taxon>
        <taxon>Pseudomonadati</taxon>
        <taxon>Pseudomonadota</taxon>
        <taxon>Gammaproteobacteria</taxon>
        <taxon>Enterobacterales</taxon>
        <taxon>Enterobacteriaceae</taxon>
        <taxon>Mangrovibacter</taxon>
    </lineage>
</organism>
<evidence type="ECO:0000256" key="8">
    <source>
        <dbReference type="HAMAP-Rule" id="MF_00835"/>
    </source>
</evidence>
<dbReference type="SUPFAM" id="SSF53335">
    <property type="entry name" value="S-adenosyl-L-methionine-dependent methyltransferases"/>
    <property type="match status" value="1"/>
</dbReference>
<sequence>MPLPVNKAAVAAAFGRAASGYDKHAQFQRESGQQLITMLGDISPSRVLDAGCGTGWFSRYWHQRGAAVTGLDLSVAMLEQASLQSPAIEFLCGDIEALPLPDASVDLAWSNLAIQWCADLRLALSELCRVTRPGGHVAFTTLAAGSLCELHQAWRAVDQHSHGNHFLPRQAIDDACSGWQYHISTVTVRERWADVLSAMRSLKGIGATHLHAGRASSTLTRKQLQALSLAWPQEAGEYLLSYQLIVGVITRE</sequence>
<keyword evidence="7 8" id="KW-0093">Biotin biosynthesis</keyword>
<dbReference type="CDD" id="cd02440">
    <property type="entry name" value="AdoMet_MTases"/>
    <property type="match status" value="1"/>
</dbReference>
<evidence type="ECO:0000256" key="6">
    <source>
        <dbReference type="ARBA" id="ARBA00022691"/>
    </source>
</evidence>
<evidence type="ECO:0000256" key="3">
    <source>
        <dbReference type="ARBA" id="ARBA00012327"/>
    </source>
</evidence>
<dbReference type="GO" id="GO:0102130">
    <property type="term" value="F:malonyl-CoA methyltransferase activity"/>
    <property type="evidence" value="ECO:0007669"/>
    <property type="project" value="UniProtKB-EC"/>
</dbReference>
<dbReference type="RefSeq" id="WP_110027574.1">
    <property type="nucleotide sequence ID" value="NZ_QGTS01000014.1"/>
</dbReference>
<proteinExistence type="inferred from homology"/>
<reference evidence="10 11" key="1">
    <citation type="submission" date="2018-05" db="EMBL/GenBank/DDBJ databases">
        <title>Genomic Encyclopedia of Type Strains, Phase IV (KMG-IV): sequencing the most valuable type-strain genomes for metagenomic binning, comparative biology and taxonomic classification.</title>
        <authorList>
            <person name="Goeker M."/>
        </authorList>
    </citation>
    <scope>NUCLEOTIDE SEQUENCE [LARGE SCALE GENOMIC DNA]</scope>
    <source>
        <strain evidence="10 11">DSM 19579</strain>
    </source>
</reference>
<dbReference type="Pfam" id="PF08241">
    <property type="entry name" value="Methyltransf_11"/>
    <property type="match status" value="1"/>
</dbReference>
<evidence type="ECO:0000256" key="2">
    <source>
        <dbReference type="ARBA" id="ARBA00004746"/>
    </source>
</evidence>
<dbReference type="GO" id="GO:0008757">
    <property type="term" value="F:S-adenosylmethionine-dependent methyltransferase activity"/>
    <property type="evidence" value="ECO:0007669"/>
    <property type="project" value="InterPro"/>
</dbReference>
<dbReference type="NCBIfam" id="TIGR02072">
    <property type="entry name" value="BioC"/>
    <property type="match status" value="1"/>
</dbReference>
<keyword evidence="4 8" id="KW-0489">Methyltransferase</keyword>
<evidence type="ECO:0000256" key="1">
    <source>
        <dbReference type="ARBA" id="ARBA00000852"/>
    </source>
</evidence>
<evidence type="ECO:0000256" key="4">
    <source>
        <dbReference type="ARBA" id="ARBA00022603"/>
    </source>
</evidence>
<dbReference type="GO" id="GO:0032259">
    <property type="term" value="P:methylation"/>
    <property type="evidence" value="ECO:0007669"/>
    <property type="project" value="UniProtKB-KW"/>
</dbReference>
<name>A0A317PWZ7_9ENTR</name>
<evidence type="ECO:0000256" key="7">
    <source>
        <dbReference type="ARBA" id="ARBA00022756"/>
    </source>
</evidence>
<dbReference type="OrthoDB" id="9760689at2"/>
<protein>
    <recommendedName>
        <fullName evidence="3 8">Malonyl-[acyl-carrier protein] O-methyltransferase</fullName>
        <shortName evidence="8">Malonyl-ACP O-methyltransferase</shortName>
        <ecNumber evidence="3 8">2.1.1.197</ecNumber>
    </recommendedName>
    <alternativeName>
        <fullName evidence="8">Biotin synthesis protein BioC</fullName>
    </alternativeName>
</protein>
<comment type="pathway">
    <text evidence="2 8">Cofactor biosynthesis; biotin biosynthesis.</text>
</comment>
<dbReference type="InterPro" id="IPR011814">
    <property type="entry name" value="BioC"/>
</dbReference>
<feature type="domain" description="Methyltransferase type 11" evidence="9">
    <location>
        <begin position="48"/>
        <end position="139"/>
    </location>
</feature>
<dbReference type="EMBL" id="QGTS01000014">
    <property type="protein sequence ID" value="PWW05007.1"/>
    <property type="molecule type" value="Genomic_DNA"/>
</dbReference>
<comment type="caution">
    <text evidence="10">The sequence shown here is derived from an EMBL/GenBank/DDBJ whole genome shotgun (WGS) entry which is preliminary data.</text>
</comment>
<keyword evidence="11" id="KW-1185">Reference proteome</keyword>
<evidence type="ECO:0000259" key="9">
    <source>
        <dbReference type="Pfam" id="PF08241"/>
    </source>
</evidence>
<comment type="function">
    <text evidence="8">Converts the free carboxyl group of a malonyl-thioester to its methyl ester by transfer of a methyl group from S-adenosyl-L-methionine (SAM). It allows to synthesize pimeloyl-ACP via the fatty acid synthetic pathway.</text>
</comment>
<keyword evidence="5 8" id="KW-0808">Transferase</keyword>
<gene>
    <name evidence="8" type="primary">bioC</name>
    <name evidence="10" type="ORF">DES37_114103</name>
</gene>
<dbReference type="UniPathway" id="UPA00078"/>
<comment type="similarity">
    <text evidence="8">Belongs to the methyltransferase superfamily.</text>
</comment>
<dbReference type="Gene3D" id="3.40.50.150">
    <property type="entry name" value="Vaccinia Virus protein VP39"/>
    <property type="match status" value="1"/>
</dbReference>
<evidence type="ECO:0000313" key="11">
    <source>
        <dbReference type="Proteomes" id="UP000246744"/>
    </source>
</evidence>
<dbReference type="GO" id="GO:0009102">
    <property type="term" value="P:biotin biosynthetic process"/>
    <property type="evidence" value="ECO:0007669"/>
    <property type="project" value="UniProtKB-UniRule"/>
</dbReference>